<dbReference type="Proteomes" id="UP000615446">
    <property type="component" value="Unassembled WGS sequence"/>
</dbReference>
<keyword evidence="2" id="KW-0645">Protease</keyword>
<reference evidence="8" key="1">
    <citation type="submission" date="2019-10" db="EMBL/GenBank/DDBJ databases">
        <title>Conservation and host-specific expression of non-tandemly repeated heterogenous ribosome RNA gene in arbuscular mycorrhizal fungi.</title>
        <authorList>
            <person name="Maeda T."/>
            <person name="Kobayashi Y."/>
            <person name="Nakagawa T."/>
            <person name="Ezawa T."/>
            <person name="Yamaguchi K."/>
            <person name="Bino T."/>
            <person name="Nishimoto Y."/>
            <person name="Shigenobu S."/>
            <person name="Kawaguchi M."/>
        </authorList>
    </citation>
    <scope>NUCLEOTIDE SEQUENCE</scope>
    <source>
        <strain evidence="8">HR1</strain>
    </source>
</reference>
<keyword evidence="5" id="KW-0479">Metal-binding</keyword>
<dbReference type="GO" id="GO:0004190">
    <property type="term" value="F:aspartic-type endopeptidase activity"/>
    <property type="evidence" value="ECO:0007669"/>
    <property type="project" value="UniProtKB-KW"/>
</dbReference>
<comment type="caution">
    <text evidence="8">The sequence shown here is derived from an EMBL/GenBank/DDBJ whole genome shotgun (WGS) entry which is preliminary data.</text>
</comment>
<dbReference type="CDD" id="cd00303">
    <property type="entry name" value="retropepsin_like"/>
    <property type="match status" value="1"/>
</dbReference>
<accession>A0A8H3MFQ1</accession>
<comment type="similarity">
    <text evidence="1">Belongs to the DDI1 family.</text>
</comment>
<keyword evidence="3" id="KW-0064">Aspartyl protease</keyword>
<dbReference type="AlphaFoldDB" id="A0A8H3MFQ1"/>
<gene>
    <name evidence="8" type="ORF">RCL2_003079500</name>
</gene>
<evidence type="ECO:0000313" key="9">
    <source>
        <dbReference type="Proteomes" id="UP000615446"/>
    </source>
</evidence>
<dbReference type="PANTHER" id="PTHR12917">
    <property type="entry name" value="ASPARTYL PROTEASE DDI-RELATED"/>
    <property type="match status" value="1"/>
</dbReference>
<protein>
    <submittedName>
        <fullName evidence="8">Ribonuclease H-like domain-containing protein</fullName>
    </submittedName>
</protein>
<evidence type="ECO:0000256" key="4">
    <source>
        <dbReference type="ARBA" id="ARBA00022801"/>
    </source>
</evidence>
<dbReference type="InterPro" id="IPR021109">
    <property type="entry name" value="Peptidase_aspartic_dom_sf"/>
</dbReference>
<dbReference type="EMBL" id="BLAL01000356">
    <property type="protein sequence ID" value="GET04493.1"/>
    <property type="molecule type" value="Genomic_DNA"/>
</dbReference>
<evidence type="ECO:0000313" key="8">
    <source>
        <dbReference type="EMBL" id="GET04493.1"/>
    </source>
</evidence>
<dbReference type="PANTHER" id="PTHR12917:SF1">
    <property type="entry name" value="AT13091P"/>
    <property type="match status" value="1"/>
</dbReference>
<evidence type="ECO:0000256" key="2">
    <source>
        <dbReference type="ARBA" id="ARBA00022670"/>
    </source>
</evidence>
<dbReference type="Gene3D" id="4.10.60.10">
    <property type="entry name" value="Zinc finger, CCHC-type"/>
    <property type="match status" value="1"/>
</dbReference>
<dbReference type="SUPFAM" id="SSF57756">
    <property type="entry name" value="Retrovirus zinc finger-like domains"/>
    <property type="match status" value="1"/>
</dbReference>
<dbReference type="Pfam" id="PF13975">
    <property type="entry name" value="gag-asp_proteas"/>
    <property type="match status" value="1"/>
</dbReference>
<evidence type="ECO:0000259" key="7">
    <source>
        <dbReference type="PROSITE" id="PS50158"/>
    </source>
</evidence>
<keyword evidence="5" id="KW-0863">Zinc-finger</keyword>
<dbReference type="Gene3D" id="2.40.70.10">
    <property type="entry name" value="Acid Proteases"/>
    <property type="match status" value="1"/>
</dbReference>
<organism evidence="8 9">
    <name type="scientific">Rhizophagus clarus</name>
    <dbReference type="NCBI Taxonomy" id="94130"/>
    <lineage>
        <taxon>Eukaryota</taxon>
        <taxon>Fungi</taxon>
        <taxon>Fungi incertae sedis</taxon>
        <taxon>Mucoromycota</taxon>
        <taxon>Glomeromycotina</taxon>
        <taxon>Glomeromycetes</taxon>
        <taxon>Glomerales</taxon>
        <taxon>Glomeraceae</taxon>
        <taxon>Rhizophagus</taxon>
    </lineage>
</organism>
<sequence>MDTVMENDQGKLKKRMTPEHRQKMQENRELKSTCMNCGQQGHFTKNCQNEKIKINEIVKDISAIWAMLRINGKEVRIIIDSGAAVSVISNNLRKKLGIDDIRPSRSSFTIANGTKVASIEKIKIMLEINDNIKIPVVIEVMDKDREELILGNDILGKKDSVIDFENKEVRIIEQEEVYGEEEYSDQENEYESEYEEEQEQELFGIIEEEAK</sequence>
<feature type="region of interest" description="Disordered" evidence="6">
    <location>
        <begin position="1"/>
        <end position="21"/>
    </location>
</feature>
<evidence type="ECO:0000256" key="5">
    <source>
        <dbReference type="PROSITE-ProRule" id="PRU00047"/>
    </source>
</evidence>
<dbReference type="GO" id="GO:0003676">
    <property type="term" value="F:nucleic acid binding"/>
    <property type="evidence" value="ECO:0007669"/>
    <property type="project" value="InterPro"/>
</dbReference>
<name>A0A8H3MFQ1_9GLOM</name>
<feature type="domain" description="CCHC-type" evidence="7">
    <location>
        <begin position="34"/>
        <end position="49"/>
    </location>
</feature>
<keyword evidence="5" id="KW-0862">Zinc</keyword>
<dbReference type="SUPFAM" id="SSF50630">
    <property type="entry name" value="Acid proteases"/>
    <property type="match status" value="1"/>
</dbReference>
<dbReference type="InterPro" id="IPR001878">
    <property type="entry name" value="Znf_CCHC"/>
</dbReference>
<dbReference type="InterPro" id="IPR036875">
    <property type="entry name" value="Znf_CCHC_sf"/>
</dbReference>
<evidence type="ECO:0000256" key="3">
    <source>
        <dbReference type="ARBA" id="ARBA00022750"/>
    </source>
</evidence>
<dbReference type="OrthoDB" id="5597136at2759"/>
<keyword evidence="4" id="KW-0378">Hydrolase</keyword>
<dbReference type="GO" id="GO:0006508">
    <property type="term" value="P:proteolysis"/>
    <property type="evidence" value="ECO:0007669"/>
    <property type="project" value="UniProtKB-KW"/>
</dbReference>
<feature type="compositionally biased region" description="Basic and acidic residues" evidence="6">
    <location>
        <begin position="8"/>
        <end position="21"/>
    </location>
</feature>
<dbReference type="GO" id="GO:0008270">
    <property type="term" value="F:zinc ion binding"/>
    <property type="evidence" value="ECO:0007669"/>
    <property type="project" value="UniProtKB-KW"/>
</dbReference>
<evidence type="ECO:0000256" key="1">
    <source>
        <dbReference type="ARBA" id="ARBA00009136"/>
    </source>
</evidence>
<evidence type="ECO:0000256" key="6">
    <source>
        <dbReference type="SAM" id="MobiDB-lite"/>
    </source>
</evidence>
<proteinExistence type="inferred from homology"/>
<dbReference type="PROSITE" id="PS50158">
    <property type="entry name" value="ZF_CCHC"/>
    <property type="match status" value="1"/>
</dbReference>